<protein>
    <submittedName>
        <fullName evidence="4">TetR/AcrR family transcriptional regulator</fullName>
    </submittedName>
</protein>
<evidence type="ECO:0000313" key="5">
    <source>
        <dbReference type="Proteomes" id="UP000326546"/>
    </source>
</evidence>
<evidence type="ECO:0000259" key="3">
    <source>
        <dbReference type="PROSITE" id="PS50977"/>
    </source>
</evidence>
<dbReference type="OrthoDB" id="8688418at2"/>
<evidence type="ECO:0000313" key="4">
    <source>
        <dbReference type="EMBL" id="QFG69391.1"/>
    </source>
</evidence>
<dbReference type="PROSITE" id="PS50977">
    <property type="entry name" value="HTH_TETR_2"/>
    <property type="match status" value="1"/>
</dbReference>
<dbReference type="InterPro" id="IPR001647">
    <property type="entry name" value="HTH_TetR"/>
</dbReference>
<accession>A0A5J6V8B2</accession>
<gene>
    <name evidence="4" type="ORF">FY030_12345</name>
</gene>
<organism evidence="4 5">
    <name type="scientific">Ornithinimicrobium pratense</name>
    <dbReference type="NCBI Taxonomy" id="2593973"/>
    <lineage>
        <taxon>Bacteria</taxon>
        <taxon>Bacillati</taxon>
        <taxon>Actinomycetota</taxon>
        <taxon>Actinomycetes</taxon>
        <taxon>Micrococcales</taxon>
        <taxon>Ornithinimicrobiaceae</taxon>
        <taxon>Ornithinimicrobium</taxon>
    </lineage>
</organism>
<keyword evidence="5" id="KW-1185">Reference proteome</keyword>
<sequence length="209" mass="23453">MSEILTRREANKARTREAVAGALRTLLEQRPVHEITVDQLSEAAGISRRTFFNYYAGIPAVLSEVFAEYAADLLTHIDRDQLAHGPVQAMRGIVRPAVLPREFLGWLAVLNCHDNQDEEAFELVERAVWADMGRWLQDVLRDLMPPDTDPLYIATLAPSVMHSFAAAEAEWVQGLARLGNVTDTDILTFCEHLDRALAYLQAGWQHTTS</sequence>
<feature type="DNA-binding region" description="H-T-H motif" evidence="2">
    <location>
        <begin position="36"/>
        <end position="55"/>
    </location>
</feature>
<dbReference type="Gene3D" id="1.10.357.10">
    <property type="entry name" value="Tetracycline Repressor, domain 2"/>
    <property type="match status" value="1"/>
</dbReference>
<dbReference type="RefSeq" id="WP_158061765.1">
    <property type="nucleotide sequence ID" value="NZ_CP044427.1"/>
</dbReference>
<feature type="domain" description="HTH tetR-type" evidence="3">
    <location>
        <begin position="13"/>
        <end position="73"/>
    </location>
</feature>
<proteinExistence type="predicted"/>
<dbReference type="Proteomes" id="UP000326546">
    <property type="component" value="Chromosome"/>
</dbReference>
<reference evidence="4 5" key="1">
    <citation type="submission" date="2019-09" db="EMBL/GenBank/DDBJ databases">
        <title>Serinicoccus pratensis sp. nov., isolated from meadow soil.</title>
        <authorList>
            <person name="Zhang W."/>
        </authorList>
    </citation>
    <scope>NUCLEOTIDE SEQUENCE [LARGE SCALE GENOMIC DNA]</scope>
    <source>
        <strain evidence="4 5">W204</strain>
    </source>
</reference>
<dbReference type="EMBL" id="CP044427">
    <property type="protein sequence ID" value="QFG69391.1"/>
    <property type="molecule type" value="Genomic_DNA"/>
</dbReference>
<dbReference type="SUPFAM" id="SSF46689">
    <property type="entry name" value="Homeodomain-like"/>
    <property type="match status" value="1"/>
</dbReference>
<dbReference type="AlphaFoldDB" id="A0A5J6V8B2"/>
<evidence type="ECO:0000256" key="1">
    <source>
        <dbReference type="ARBA" id="ARBA00023125"/>
    </source>
</evidence>
<dbReference type="KEGG" id="serw:FY030_12345"/>
<keyword evidence="1 2" id="KW-0238">DNA-binding</keyword>
<evidence type="ECO:0000256" key="2">
    <source>
        <dbReference type="PROSITE-ProRule" id="PRU00335"/>
    </source>
</evidence>
<dbReference type="InterPro" id="IPR009057">
    <property type="entry name" value="Homeodomain-like_sf"/>
</dbReference>
<name>A0A5J6V8B2_9MICO</name>
<dbReference type="GO" id="GO:0003677">
    <property type="term" value="F:DNA binding"/>
    <property type="evidence" value="ECO:0007669"/>
    <property type="project" value="UniProtKB-UniRule"/>
</dbReference>